<dbReference type="RefSeq" id="XP_005837898.1">
    <property type="nucleotide sequence ID" value="XM_005837841.1"/>
</dbReference>
<dbReference type="EnsemblProtists" id="EKX50918">
    <property type="protein sequence ID" value="EKX50918"/>
    <property type="gene ID" value="GUITHDRAFT_66411"/>
</dbReference>
<dbReference type="HOGENOM" id="CLU_009422_5_2_1"/>
<dbReference type="GO" id="GO:0005737">
    <property type="term" value="C:cytoplasm"/>
    <property type="evidence" value="ECO:0007669"/>
    <property type="project" value="TreeGrafter"/>
</dbReference>
<evidence type="ECO:0000256" key="3">
    <source>
        <dbReference type="ARBA" id="ARBA00022691"/>
    </source>
</evidence>
<keyword evidence="1" id="KW-0489">Methyltransferase</keyword>
<dbReference type="InterPro" id="IPR015507">
    <property type="entry name" value="rRNA-MeTfrase_E"/>
</dbReference>
<dbReference type="InterPro" id="IPR002877">
    <property type="entry name" value="RNA_MeTrfase_FtsJ_dom"/>
</dbReference>
<feature type="active site" description="Proton acceptor" evidence="4">
    <location>
        <position position="150"/>
    </location>
</feature>
<gene>
    <name evidence="6" type="ORF">GUITHDRAFT_66411</name>
</gene>
<keyword evidence="8" id="KW-1185">Reference proteome</keyword>
<sequence length="165" mass="17835">MLTGRKAKMLGYRARSAFKLLQIEEEFGLLDRAECVVDLCAAPGSWSQVVQRGIFPPHGLTLVAVVAVDVQRMKPLEGVIQIHGDITSQDTLDKVRAHVKGKTCDVVVCDGAPDVTGLHELDRHLGESLAMSAFEAACQLLRSGGSFVVKVGRLRARQSADQLGQ</sequence>
<dbReference type="eggNOG" id="KOG1099">
    <property type="taxonomic scope" value="Eukaryota"/>
</dbReference>
<dbReference type="PaxDb" id="55529-EKX50918"/>
<reference evidence="8" key="2">
    <citation type="submission" date="2012-11" db="EMBL/GenBank/DDBJ databases">
        <authorList>
            <person name="Kuo A."/>
            <person name="Curtis B.A."/>
            <person name="Tanifuji G."/>
            <person name="Burki F."/>
            <person name="Gruber A."/>
            <person name="Irimia M."/>
            <person name="Maruyama S."/>
            <person name="Arias M.C."/>
            <person name="Ball S.G."/>
            <person name="Gile G.H."/>
            <person name="Hirakawa Y."/>
            <person name="Hopkins J.F."/>
            <person name="Rensing S.A."/>
            <person name="Schmutz J."/>
            <person name="Symeonidi A."/>
            <person name="Elias M."/>
            <person name="Eveleigh R.J."/>
            <person name="Herman E.K."/>
            <person name="Klute M.J."/>
            <person name="Nakayama T."/>
            <person name="Obornik M."/>
            <person name="Reyes-Prieto A."/>
            <person name="Armbrust E.V."/>
            <person name="Aves S.J."/>
            <person name="Beiko R.G."/>
            <person name="Coutinho P."/>
            <person name="Dacks J.B."/>
            <person name="Durnford D.G."/>
            <person name="Fast N.M."/>
            <person name="Green B.R."/>
            <person name="Grisdale C."/>
            <person name="Hempe F."/>
            <person name="Henrissat B."/>
            <person name="Hoppner M.P."/>
            <person name="Ishida K.-I."/>
            <person name="Kim E."/>
            <person name="Koreny L."/>
            <person name="Kroth P.G."/>
            <person name="Liu Y."/>
            <person name="Malik S.-B."/>
            <person name="Maier U.G."/>
            <person name="McRose D."/>
            <person name="Mock T."/>
            <person name="Neilson J.A."/>
            <person name="Onodera N.T."/>
            <person name="Poole A.M."/>
            <person name="Pritham E.J."/>
            <person name="Richards T.A."/>
            <person name="Rocap G."/>
            <person name="Roy S.W."/>
            <person name="Sarai C."/>
            <person name="Schaack S."/>
            <person name="Shirato S."/>
            <person name="Slamovits C.H."/>
            <person name="Spencer D.F."/>
            <person name="Suzuki S."/>
            <person name="Worden A.Z."/>
            <person name="Zauner S."/>
            <person name="Barry K."/>
            <person name="Bell C."/>
            <person name="Bharti A.K."/>
            <person name="Crow J.A."/>
            <person name="Grimwood J."/>
            <person name="Kramer R."/>
            <person name="Lindquist E."/>
            <person name="Lucas S."/>
            <person name="Salamov A."/>
            <person name="McFadden G.I."/>
            <person name="Lane C.E."/>
            <person name="Keeling P.J."/>
            <person name="Gray M.W."/>
            <person name="Grigoriev I.V."/>
            <person name="Archibald J.M."/>
        </authorList>
    </citation>
    <scope>NUCLEOTIDE SEQUENCE</scope>
    <source>
        <strain evidence="8">CCMP2712</strain>
    </source>
</reference>
<dbReference type="Proteomes" id="UP000011087">
    <property type="component" value="Unassembled WGS sequence"/>
</dbReference>
<evidence type="ECO:0000313" key="6">
    <source>
        <dbReference type="EMBL" id="EKX50918.1"/>
    </source>
</evidence>
<dbReference type="AlphaFoldDB" id="L1JS61"/>
<reference evidence="6 8" key="1">
    <citation type="journal article" date="2012" name="Nature">
        <title>Algal genomes reveal evolutionary mosaicism and the fate of nucleomorphs.</title>
        <authorList>
            <consortium name="DOE Joint Genome Institute"/>
            <person name="Curtis B.A."/>
            <person name="Tanifuji G."/>
            <person name="Burki F."/>
            <person name="Gruber A."/>
            <person name="Irimia M."/>
            <person name="Maruyama S."/>
            <person name="Arias M.C."/>
            <person name="Ball S.G."/>
            <person name="Gile G.H."/>
            <person name="Hirakawa Y."/>
            <person name="Hopkins J.F."/>
            <person name="Kuo A."/>
            <person name="Rensing S.A."/>
            <person name="Schmutz J."/>
            <person name="Symeonidi A."/>
            <person name="Elias M."/>
            <person name="Eveleigh R.J."/>
            <person name="Herman E.K."/>
            <person name="Klute M.J."/>
            <person name="Nakayama T."/>
            <person name="Obornik M."/>
            <person name="Reyes-Prieto A."/>
            <person name="Armbrust E.V."/>
            <person name="Aves S.J."/>
            <person name="Beiko R.G."/>
            <person name="Coutinho P."/>
            <person name="Dacks J.B."/>
            <person name="Durnford D.G."/>
            <person name="Fast N.M."/>
            <person name="Green B.R."/>
            <person name="Grisdale C.J."/>
            <person name="Hempel F."/>
            <person name="Henrissat B."/>
            <person name="Hoppner M.P."/>
            <person name="Ishida K."/>
            <person name="Kim E."/>
            <person name="Koreny L."/>
            <person name="Kroth P.G."/>
            <person name="Liu Y."/>
            <person name="Malik S.B."/>
            <person name="Maier U.G."/>
            <person name="McRose D."/>
            <person name="Mock T."/>
            <person name="Neilson J.A."/>
            <person name="Onodera N.T."/>
            <person name="Poole A.M."/>
            <person name="Pritham E.J."/>
            <person name="Richards T.A."/>
            <person name="Rocap G."/>
            <person name="Roy S.W."/>
            <person name="Sarai C."/>
            <person name="Schaack S."/>
            <person name="Shirato S."/>
            <person name="Slamovits C.H."/>
            <person name="Spencer D.F."/>
            <person name="Suzuki S."/>
            <person name="Worden A.Z."/>
            <person name="Zauner S."/>
            <person name="Barry K."/>
            <person name="Bell C."/>
            <person name="Bharti A.K."/>
            <person name="Crow J.A."/>
            <person name="Grimwood J."/>
            <person name="Kramer R."/>
            <person name="Lindquist E."/>
            <person name="Lucas S."/>
            <person name="Salamov A."/>
            <person name="McFadden G.I."/>
            <person name="Lane C.E."/>
            <person name="Keeling P.J."/>
            <person name="Gray M.W."/>
            <person name="Grigoriev I.V."/>
            <person name="Archibald J.M."/>
        </authorList>
    </citation>
    <scope>NUCLEOTIDE SEQUENCE</scope>
    <source>
        <strain evidence="6 8">CCMP2712</strain>
    </source>
</reference>
<dbReference type="EMBL" id="JH992977">
    <property type="protein sequence ID" value="EKX50918.1"/>
    <property type="molecule type" value="Genomic_DNA"/>
</dbReference>
<dbReference type="PANTHER" id="PTHR10920">
    <property type="entry name" value="RIBOSOMAL RNA METHYLTRANSFERASE"/>
    <property type="match status" value="1"/>
</dbReference>
<evidence type="ECO:0000256" key="4">
    <source>
        <dbReference type="PIRSR" id="PIRSR005461-1"/>
    </source>
</evidence>
<dbReference type="InterPro" id="IPR050082">
    <property type="entry name" value="RNA_methyltr_RlmE"/>
</dbReference>
<dbReference type="GO" id="GO:0008175">
    <property type="term" value="F:tRNA methyltransferase activity"/>
    <property type="evidence" value="ECO:0007669"/>
    <property type="project" value="TreeGrafter"/>
</dbReference>
<evidence type="ECO:0000259" key="5">
    <source>
        <dbReference type="Pfam" id="PF01728"/>
    </source>
</evidence>
<reference evidence="7" key="3">
    <citation type="submission" date="2015-06" db="UniProtKB">
        <authorList>
            <consortium name="EnsemblProtists"/>
        </authorList>
    </citation>
    <scope>IDENTIFICATION</scope>
</reference>
<protein>
    <recommendedName>
        <fullName evidence="5">Ribosomal RNA methyltransferase FtsJ domain-containing protein</fullName>
    </recommendedName>
</protein>
<dbReference type="InterPro" id="IPR029063">
    <property type="entry name" value="SAM-dependent_MTases_sf"/>
</dbReference>
<evidence type="ECO:0000313" key="8">
    <source>
        <dbReference type="Proteomes" id="UP000011087"/>
    </source>
</evidence>
<dbReference type="GO" id="GO:0030488">
    <property type="term" value="P:tRNA methylation"/>
    <property type="evidence" value="ECO:0007669"/>
    <property type="project" value="TreeGrafter"/>
</dbReference>
<dbReference type="GO" id="GO:0002181">
    <property type="term" value="P:cytoplasmic translation"/>
    <property type="evidence" value="ECO:0007669"/>
    <property type="project" value="TreeGrafter"/>
</dbReference>
<dbReference type="KEGG" id="gtt:GUITHDRAFT_66411"/>
<keyword evidence="2" id="KW-0808">Transferase</keyword>
<evidence type="ECO:0000256" key="2">
    <source>
        <dbReference type="ARBA" id="ARBA00022679"/>
    </source>
</evidence>
<evidence type="ECO:0000256" key="1">
    <source>
        <dbReference type="ARBA" id="ARBA00022603"/>
    </source>
</evidence>
<dbReference type="SUPFAM" id="SSF53335">
    <property type="entry name" value="S-adenosyl-L-methionine-dependent methyltransferases"/>
    <property type="match status" value="1"/>
</dbReference>
<dbReference type="STRING" id="905079.L1JS61"/>
<proteinExistence type="predicted"/>
<evidence type="ECO:0000313" key="7">
    <source>
        <dbReference type="EnsemblProtists" id="EKX50918"/>
    </source>
</evidence>
<accession>L1JS61</accession>
<dbReference type="Gene3D" id="3.40.50.150">
    <property type="entry name" value="Vaccinia Virus protein VP39"/>
    <property type="match status" value="1"/>
</dbReference>
<feature type="domain" description="Ribosomal RNA methyltransferase FtsJ" evidence="5">
    <location>
        <begin position="12"/>
        <end position="153"/>
    </location>
</feature>
<name>L1JS61_GUITC</name>
<dbReference type="GeneID" id="17307596"/>
<dbReference type="Pfam" id="PF01728">
    <property type="entry name" value="FtsJ"/>
    <property type="match status" value="1"/>
</dbReference>
<keyword evidence="3 4" id="KW-0949">S-adenosyl-L-methionine</keyword>
<dbReference type="PIRSF" id="PIRSF005461">
    <property type="entry name" value="23S_rRNA_mtase"/>
    <property type="match status" value="1"/>
</dbReference>
<dbReference type="OrthoDB" id="289250at2759"/>
<organism evidence="6">
    <name type="scientific">Guillardia theta (strain CCMP2712)</name>
    <name type="common">Cryptophyte</name>
    <dbReference type="NCBI Taxonomy" id="905079"/>
    <lineage>
        <taxon>Eukaryota</taxon>
        <taxon>Cryptophyceae</taxon>
        <taxon>Pyrenomonadales</taxon>
        <taxon>Geminigeraceae</taxon>
        <taxon>Guillardia</taxon>
    </lineage>
</organism>
<dbReference type="PANTHER" id="PTHR10920:SF12">
    <property type="entry name" value="TRNA (CYTIDINE(32)_GUANOSINE(34)-2'-O)-METHYLTRANSFERASE-RELATED"/>
    <property type="match status" value="1"/>
</dbReference>
<dbReference type="OMA" id="LDAWFRF"/>